<proteinExistence type="predicted"/>
<name>A0A4Y2DM22_ARAVE</name>
<dbReference type="AlphaFoldDB" id="A0A4Y2DM22"/>
<evidence type="ECO:0000313" key="2">
    <source>
        <dbReference type="Proteomes" id="UP000499080"/>
    </source>
</evidence>
<keyword evidence="2" id="KW-1185">Reference proteome</keyword>
<evidence type="ECO:0000313" key="1">
    <source>
        <dbReference type="EMBL" id="GBM16685.1"/>
    </source>
</evidence>
<organism evidence="1 2">
    <name type="scientific">Araneus ventricosus</name>
    <name type="common">Orbweaver spider</name>
    <name type="synonym">Epeira ventricosa</name>
    <dbReference type="NCBI Taxonomy" id="182803"/>
    <lineage>
        <taxon>Eukaryota</taxon>
        <taxon>Metazoa</taxon>
        <taxon>Ecdysozoa</taxon>
        <taxon>Arthropoda</taxon>
        <taxon>Chelicerata</taxon>
        <taxon>Arachnida</taxon>
        <taxon>Araneae</taxon>
        <taxon>Araneomorphae</taxon>
        <taxon>Entelegynae</taxon>
        <taxon>Araneoidea</taxon>
        <taxon>Araneidae</taxon>
        <taxon>Araneus</taxon>
    </lineage>
</organism>
<accession>A0A4Y2DM22</accession>
<dbReference type="EMBL" id="BGPR01089786">
    <property type="protein sequence ID" value="GBM16685.1"/>
    <property type="molecule type" value="Genomic_DNA"/>
</dbReference>
<comment type="caution">
    <text evidence="1">The sequence shown here is derived from an EMBL/GenBank/DDBJ whole genome shotgun (WGS) entry which is preliminary data.</text>
</comment>
<sequence>MIKLTWSFPKRVSKRKVNVAKMPKTGALGRYIPPSATPLIVPTQYIAQIHSILVQQVFFTFHLVSRDAGTEAVACPALHYPRSLLEGCRVD</sequence>
<protein>
    <submittedName>
        <fullName evidence="1">Uncharacterized protein</fullName>
    </submittedName>
</protein>
<gene>
    <name evidence="1" type="ORF">AVEN_29282_1</name>
</gene>
<reference evidence="1 2" key="1">
    <citation type="journal article" date="2019" name="Sci. Rep.">
        <title>Orb-weaving spider Araneus ventricosus genome elucidates the spidroin gene catalogue.</title>
        <authorList>
            <person name="Kono N."/>
            <person name="Nakamura H."/>
            <person name="Ohtoshi R."/>
            <person name="Moran D.A.P."/>
            <person name="Shinohara A."/>
            <person name="Yoshida Y."/>
            <person name="Fujiwara M."/>
            <person name="Mori M."/>
            <person name="Tomita M."/>
            <person name="Arakawa K."/>
        </authorList>
    </citation>
    <scope>NUCLEOTIDE SEQUENCE [LARGE SCALE GENOMIC DNA]</scope>
</reference>
<dbReference type="Proteomes" id="UP000499080">
    <property type="component" value="Unassembled WGS sequence"/>
</dbReference>